<dbReference type="OrthoDB" id="994020at2759"/>
<proteinExistence type="predicted"/>
<keyword evidence="1" id="KW-0732">Signal</keyword>
<gene>
    <name evidence="2" type="ORF">H5410_033600</name>
</gene>
<accession>A0A9J5YTK5</accession>
<evidence type="ECO:0000313" key="2">
    <source>
        <dbReference type="EMBL" id="KAG5602230.1"/>
    </source>
</evidence>
<organism evidence="2 3">
    <name type="scientific">Solanum commersonii</name>
    <name type="common">Commerson's wild potato</name>
    <name type="synonym">Commerson's nightshade</name>
    <dbReference type="NCBI Taxonomy" id="4109"/>
    <lineage>
        <taxon>Eukaryota</taxon>
        <taxon>Viridiplantae</taxon>
        <taxon>Streptophyta</taxon>
        <taxon>Embryophyta</taxon>
        <taxon>Tracheophyta</taxon>
        <taxon>Spermatophyta</taxon>
        <taxon>Magnoliopsida</taxon>
        <taxon>eudicotyledons</taxon>
        <taxon>Gunneridae</taxon>
        <taxon>Pentapetalae</taxon>
        <taxon>asterids</taxon>
        <taxon>lamiids</taxon>
        <taxon>Solanales</taxon>
        <taxon>Solanaceae</taxon>
        <taxon>Solanoideae</taxon>
        <taxon>Solaneae</taxon>
        <taxon>Solanum</taxon>
    </lineage>
</organism>
<feature type="signal peptide" evidence="1">
    <location>
        <begin position="1"/>
        <end position="23"/>
    </location>
</feature>
<keyword evidence="3" id="KW-1185">Reference proteome</keyword>
<name>A0A9J5YTK5_SOLCO</name>
<reference evidence="2 3" key="1">
    <citation type="submission" date="2020-09" db="EMBL/GenBank/DDBJ databases">
        <title>De no assembly of potato wild relative species, Solanum commersonii.</title>
        <authorList>
            <person name="Cho K."/>
        </authorList>
    </citation>
    <scope>NUCLEOTIDE SEQUENCE [LARGE SCALE GENOMIC DNA]</scope>
    <source>
        <strain evidence="2">LZ3.2</strain>
        <tissue evidence="2">Leaf</tissue>
    </source>
</reference>
<evidence type="ECO:0000313" key="3">
    <source>
        <dbReference type="Proteomes" id="UP000824120"/>
    </source>
</evidence>
<sequence>MLSLKVMLVLVFILVSIKDTTIAHTTTHDQVKEKIVIVDEAGNGIDHKEVNDGHYVPASIKVEVIGRGRKEMKGNRASLMDFTAADYHVATTHPPRNN</sequence>
<dbReference type="AlphaFoldDB" id="A0A9J5YTK5"/>
<dbReference type="Proteomes" id="UP000824120">
    <property type="component" value="Chromosome 6"/>
</dbReference>
<comment type="caution">
    <text evidence="2">The sequence shown here is derived from an EMBL/GenBank/DDBJ whole genome shotgun (WGS) entry which is preliminary data.</text>
</comment>
<evidence type="ECO:0000256" key="1">
    <source>
        <dbReference type="SAM" id="SignalP"/>
    </source>
</evidence>
<feature type="chain" id="PRO_5039944356" evidence="1">
    <location>
        <begin position="24"/>
        <end position="98"/>
    </location>
</feature>
<protein>
    <submittedName>
        <fullName evidence="2">Uncharacterized protein</fullName>
    </submittedName>
</protein>
<dbReference type="EMBL" id="JACXVP010000006">
    <property type="protein sequence ID" value="KAG5602230.1"/>
    <property type="molecule type" value="Genomic_DNA"/>
</dbReference>